<proteinExistence type="predicted"/>
<dbReference type="EMBL" id="CP034183">
    <property type="protein sequence ID" value="AZI42259.1"/>
    <property type="molecule type" value="Genomic_DNA"/>
</dbReference>
<evidence type="ECO:0000313" key="1">
    <source>
        <dbReference type="EMBL" id="AZI42259.1"/>
    </source>
</evidence>
<dbReference type="RefSeq" id="WP_124868586.1">
    <property type="nucleotide sequence ID" value="NZ_CP034183.1"/>
</dbReference>
<reference evidence="1 2" key="1">
    <citation type="submission" date="2018-11" db="EMBL/GenBank/DDBJ databases">
        <title>Deinococcus shelandsis sp. nov., isolated from South Shetland Islands soil of Antarctica.</title>
        <authorList>
            <person name="Tian J."/>
        </authorList>
    </citation>
    <scope>NUCLEOTIDE SEQUENCE [LARGE SCALE GENOMIC DNA]</scope>
    <source>
        <strain evidence="1 2">S14-83T</strain>
    </source>
</reference>
<evidence type="ECO:0000313" key="2">
    <source>
        <dbReference type="Proteomes" id="UP000276417"/>
    </source>
</evidence>
<protein>
    <submittedName>
        <fullName evidence="1">Uncharacterized protein</fullName>
    </submittedName>
</protein>
<dbReference type="Proteomes" id="UP000276417">
    <property type="component" value="Chromosome 1"/>
</dbReference>
<organism evidence="1 2">
    <name type="scientific">Deinococcus psychrotolerans</name>
    <dbReference type="NCBI Taxonomy" id="2489213"/>
    <lineage>
        <taxon>Bacteria</taxon>
        <taxon>Thermotogati</taxon>
        <taxon>Deinococcota</taxon>
        <taxon>Deinococci</taxon>
        <taxon>Deinococcales</taxon>
        <taxon>Deinococcaceae</taxon>
        <taxon>Deinococcus</taxon>
    </lineage>
</organism>
<name>A0A3G8YA54_9DEIO</name>
<dbReference type="AlphaFoldDB" id="A0A3G8YA54"/>
<sequence>MRFEFVPILPILRWVYRIPLGPERFQAYLSAVVAGAQNAVEVALPPLVSANPVAREAVLAVLEEWLALGAEDAARAELVVANARFEAIPFPRSVKVGLALLDDLGGGWTNRVINDAARFEVGRTLAKTGWLSIQMWASDAPNLTTLRRLVAEAAHRAVYVAQHGDPLNLAEMLRQEGRVAAAAGRTLTLDLSDLAYSHAVLAPHLASTHQPTCLACFYGDAAAREWGYPPLGLSANAGFEVGLAEALDYGHS</sequence>
<dbReference type="KEGG" id="dph:EHF33_05415"/>
<dbReference type="OrthoDB" id="64164at2"/>
<gene>
    <name evidence="1" type="ORF">EHF33_05415</name>
</gene>
<accession>A0A3G8YA54</accession>
<keyword evidence="2" id="KW-1185">Reference proteome</keyword>